<dbReference type="InterPro" id="IPR001499">
    <property type="entry name" value="GPCR_STE3"/>
</dbReference>
<protein>
    <submittedName>
        <fullName evidence="11">Uncharacterized protein</fullName>
    </submittedName>
</protein>
<keyword evidence="9" id="KW-0807">Transducer</keyword>
<keyword evidence="4 10" id="KW-0812">Transmembrane</keyword>
<dbReference type="AlphaFoldDB" id="A0A4Y9ZGN0"/>
<dbReference type="PRINTS" id="PR00900">
    <property type="entry name" value="PHEROMONEAR"/>
</dbReference>
<dbReference type="PANTHER" id="PTHR28097:SF1">
    <property type="entry name" value="PHEROMONE A FACTOR RECEPTOR"/>
    <property type="match status" value="1"/>
</dbReference>
<gene>
    <name evidence="11" type="ORF">EWM64_g10682</name>
</gene>
<evidence type="ECO:0000256" key="2">
    <source>
        <dbReference type="ARBA" id="ARBA00011085"/>
    </source>
</evidence>
<evidence type="ECO:0000256" key="1">
    <source>
        <dbReference type="ARBA" id="ARBA00004141"/>
    </source>
</evidence>
<accession>A0A4Y9ZGN0</accession>
<feature type="transmembrane region" description="Helical" evidence="10">
    <location>
        <begin position="6"/>
        <end position="23"/>
    </location>
</feature>
<comment type="subcellular location">
    <subcellularLocation>
        <location evidence="1">Membrane</location>
        <topology evidence="1">Multi-pass membrane protein</topology>
    </subcellularLocation>
</comment>
<evidence type="ECO:0000313" key="12">
    <source>
        <dbReference type="Proteomes" id="UP000298061"/>
    </source>
</evidence>
<dbReference type="Proteomes" id="UP000298061">
    <property type="component" value="Unassembled WGS sequence"/>
</dbReference>
<evidence type="ECO:0000256" key="10">
    <source>
        <dbReference type="SAM" id="Phobius"/>
    </source>
</evidence>
<sequence length="378" mass="42861">MHYPYLPLAAFIAAILVVIPLPWHWRARNIPTMSIMGWLFVINLVYFVNTTVWAGNVNNPSPVWCDISTKLIIGAQHALPAATFCICRSLEFIASNRVVMLDRASKRRWTIFDLCICFGVPATLMILHYVVQGHRFDIIEDFGCQPATYFSVPGILIVFFPPLFFSFLTLIFASAALHHFMKRRIAFSTHLANSNSSLTTNRYLRLMGMSIVMMVWGMTLTSYDLAINTAPGLRPWISWANVHSNFSRVDLFPTLILPPGFLQQIMLFWWAMPVSAYIVFLFFGLGEEARKEYRRVWNAFRTKVLRRPTKTDGTYSLPSFRSHPVRFPTKTCSSLNISTTTTTTTFESKGIPLALPLSSKDTLPPYPSPCDKALPGTP</sequence>
<evidence type="ECO:0000256" key="6">
    <source>
        <dbReference type="ARBA" id="ARBA00023040"/>
    </source>
</evidence>
<evidence type="ECO:0000256" key="5">
    <source>
        <dbReference type="ARBA" id="ARBA00022989"/>
    </source>
</evidence>
<keyword evidence="6" id="KW-0297">G-protein coupled receptor</keyword>
<feature type="transmembrane region" description="Helical" evidence="10">
    <location>
        <begin position="111"/>
        <end position="131"/>
    </location>
</feature>
<keyword evidence="3" id="KW-0589">Pheromone response</keyword>
<dbReference type="PRINTS" id="PR00899">
    <property type="entry name" value="GPCRSTE3"/>
</dbReference>
<evidence type="ECO:0000256" key="7">
    <source>
        <dbReference type="ARBA" id="ARBA00023136"/>
    </source>
</evidence>
<feature type="transmembrane region" description="Helical" evidence="10">
    <location>
        <begin position="203"/>
        <end position="223"/>
    </location>
</feature>
<organism evidence="11 12">
    <name type="scientific">Hericium alpestre</name>
    <dbReference type="NCBI Taxonomy" id="135208"/>
    <lineage>
        <taxon>Eukaryota</taxon>
        <taxon>Fungi</taxon>
        <taxon>Dikarya</taxon>
        <taxon>Basidiomycota</taxon>
        <taxon>Agaricomycotina</taxon>
        <taxon>Agaricomycetes</taxon>
        <taxon>Russulales</taxon>
        <taxon>Hericiaceae</taxon>
        <taxon>Hericium</taxon>
    </lineage>
</organism>
<dbReference type="EMBL" id="SFCI01002989">
    <property type="protein sequence ID" value="TFY73330.1"/>
    <property type="molecule type" value="Genomic_DNA"/>
</dbReference>
<evidence type="ECO:0000256" key="9">
    <source>
        <dbReference type="ARBA" id="ARBA00023224"/>
    </source>
</evidence>
<name>A0A4Y9ZGN0_9AGAM</name>
<keyword evidence="12" id="KW-1185">Reference proteome</keyword>
<evidence type="ECO:0000256" key="8">
    <source>
        <dbReference type="ARBA" id="ARBA00023170"/>
    </source>
</evidence>
<feature type="non-terminal residue" evidence="11">
    <location>
        <position position="378"/>
    </location>
</feature>
<dbReference type="GO" id="GO:0004933">
    <property type="term" value="F:mating-type a-factor pheromone receptor activity"/>
    <property type="evidence" value="ECO:0007669"/>
    <property type="project" value="InterPro"/>
</dbReference>
<dbReference type="CDD" id="cd14966">
    <property type="entry name" value="7tmD_STE3"/>
    <property type="match status" value="1"/>
</dbReference>
<dbReference type="GO" id="GO:0005886">
    <property type="term" value="C:plasma membrane"/>
    <property type="evidence" value="ECO:0007669"/>
    <property type="project" value="TreeGrafter"/>
</dbReference>
<keyword evidence="7 10" id="KW-0472">Membrane</keyword>
<reference evidence="11 12" key="1">
    <citation type="submission" date="2019-02" db="EMBL/GenBank/DDBJ databases">
        <title>Genome sequencing of the rare red list fungi Hericium alpestre (H. flagellum).</title>
        <authorList>
            <person name="Buettner E."/>
            <person name="Kellner H."/>
        </authorList>
    </citation>
    <scope>NUCLEOTIDE SEQUENCE [LARGE SCALE GENOMIC DNA]</scope>
    <source>
        <strain evidence="11 12">DSM 108284</strain>
    </source>
</reference>
<evidence type="ECO:0000256" key="4">
    <source>
        <dbReference type="ARBA" id="ARBA00022692"/>
    </source>
</evidence>
<evidence type="ECO:0000256" key="3">
    <source>
        <dbReference type="ARBA" id="ARBA00022507"/>
    </source>
</evidence>
<dbReference type="OrthoDB" id="2874149at2759"/>
<dbReference type="GO" id="GO:0000750">
    <property type="term" value="P:pheromone-dependent signal transduction involved in conjugation with cellular fusion"/>
    <property type="evidence" value="ECO:0007669"/>
    <property type="project" value="TreeGrafter"/>
</dbReference>
<comment type="caution">
    <text evidence="11">The sequence shown here is derived from an EMBL/GenBank/DDBJ whole genome shotgun (WGS) entry which is preliminary data.</text>
</comment>
<feature type="transmembrane region" description="Helical" evidence="10">
    <location>
        <begin position="151"/>
        <end position="177"/>
    </location>
</feature>
<dbReference type="Pfam" id="PF02076">
    <property type="entry name" value="STE3"/>
    <property type="match status" value="1"/>
</dbReference>
<evidence type="ECO:0000313" key="11">
    <source>
        <dbReference type="EMBL" id="TFY73330.1"/>
    </source>
</evidence>
<dbReference type="PANTHER" id="PTHR28097">
    <property type="entry name" value="PHEROMONE A FACTOR RECEPTOR"/>
    <property type="match status" value="1"/>
</dbReference>
<dbReference type="InterPro" id="IPR001546">
    <property type="entry name" value="GPCR_Pheromne_A_rcpt"/>
</dbReference>
<comment type="similarity">
    <text evidence="2">Belongs to the G-protein coupled receptor 4 family.</text>
</comment>
<keyword evidence="8" id="KW-0675">Receptor</keyword>
<feature type="transmembrane region" description="Helical" evidence="10">
    <location>
        <begin position="267"/>
        <end position="285"/>
    </location>
</feature>
<feature type="transmembrane region" description="Helical" evidence="10">
    <location>
        <begin position="35"/>
        <end position="55"/>
    </location>
</feature>
<keyword evidence="5 10" id="KW-1133">Transmembrane helix</keyword>
<proteinExistence type="inferred from homology"/>